<dbReference type="EMBL" id="FOSV01000001">
    <property type="protein sequence ID" value="SFK34352.1"/>
    <property type="molecule type" value="Genomic_DNA"/>
</dbReference>
<dbReference type="RefSeq" id="WP_091941268.1">
    <property type="nucleotide sequence ID" value="NZ_FOSV01000001.1"/>
</dbReference>
<keyword evidence="1" id="KW-0472">Membrane</keyword>
<dbReference type="AlphaFoldDB" id="A0A1I3YRA5"/>
<feature type="transmembrane region" description="Helical" evidence="1">
    <location>
        <begin position="15"/>
        <end position="33"/>
    </location>
</feature>
<dbReference type="STRING" id="414703.SAMN04488125_101327"/>
<gene>
    <name evidence="2" type="ORF">SAMN04488125_101327</name>
</gene>
<keyword evidence="1" id="KW-1133">Transmembrane helix</keyword>
<evidence type="ECO:0000256" key="1">
    <source>
        <dbReference type="SAM" id="Phobius"/>
    </source>
</evidence>
<dbReference type="Proteomes" id="UP000198804">
    <property type="component" value="Unassembled WGS sequence"/>
</dbReference>
<evidence type="ECO:0008006" key="4">
    <source>
        <dbReference type="Google" id="ProtNLM"/>
    </source>
</evidence>
<accession>A0A1I3YRA5</accession>
<reference evidence="3" key="1">
    <citation type="submission" date="2016-10" db="EMBL/GenBank/DDBJ databases">
        <authorList>
            <person name="Varghese N."/>
            <person name="Submissions S."/>
        </authorList>
    </citation>
    <scope>NUCLEOTIDE SEQUENCE [LARGE SCALE GENOMIC DNA]</scope>
    <source>
        <strain evidence="3">CGMCC 1.6474</strain>
    </source>
</reference>
<organism evidence="2 3">
    <name type="scientific">Methylorubrum salsuginis</name>
    <dbReference type="NCBI Taxonomy" id="414703"/>
    <lineage>
        <taxon>Bacteria</taxon>
        <taxon>Pseudomonadati</taxon>
        <taxon>Pseudomonadota</taxon>
        <taxon>Alphaproteobacteria</taxon>
        <taxon>Hyphomicrobiales</taxon>
        <taxon>Methylobacteriaceae</taxon>
        <taxon>Methylorubrum</taxon>
    </lineage>
</organism>
<proteinExistence type="predicted"/>
<evidence type="ECO:0000313" key="3">
    <source>
        <dbReference type="Proteomes" id="UP000198804"/>
    </source>
</evidence>
<keyword evidence="3" id="KW-1185">Reference proteome</keyword>
<feature type="transmembrane region" description="Helical" evidence="1">
    <location>
        <begin position="39"/>
        <end position="67"/>
    </location>
</feature>
<protein>
    <recommendedName>
        <fullName evidence="4">Solute:sodium symporter small subunit</fullName>
    </recommendedName>
</protein>
<name>A0A1I3YRA5_9HYPH</name>
<sequence length="97" mass="10663">MQDPRVSAMFGRDKAAAILAVCVVWMVYAFTFWTMREAIAAAGLTGLMAGVGLCVVLLNTAAIAAMIRHYGEDRAAIYGMDLYYLDQLRALRRKGEV</sequence>
<dbReference type="OrthoDB" id="7933134at2"/>
<keyword evidence="1" id="KW-0812">Transmembrane</keyword>
<evidence type="ECO:0000313" key="2">
    <source>
        <dbReference type="EMBL" id="SFK34352.1"/>
    </source>
</evidence>